<accession>A0A8H5GHX2</accession>
<evidence type="ECO:0000256" key="1">
    <source>
        <dbReference type="ARBA" id="ARBA00001971"/>
    </source>
</evidence>
<keyword evidence="4" id="KW-0479">Metal-binding</keyword>
<proteinExistence type="inferred from homology"/>
<comment type="caution">
    <text evidence="8">The sequence shown here is derived from an EMBL/GenBank/DDBJ whole genome shotgun (WGS) entry which is preliminary data.</text>
</comment>
<dbReference type="SUPFAM" id="SSF48264">
    <property type="entry name" value="Cytochrome P450"/>
    <property type="match status" value="1"/>
</dbReference>
<keyword evidence="7" id="KW-0503">Monooxygenase</keyword>
<evidence type="ECO:0000313" key="8">
    <source>
        <dbReference type="EMBL" id="KAF5365099.1"/>
    </source>
</evidence>
<keyword evidence="9" id="KW-1185">Reference proteome</keyword>
<dbReference type="GO" id="GO:0005506">
    <property type="term" value="F:iron ion binding"/>
    <property type="evidence" value="ECO:0007669"/>
    <property type="project" value="InterPro"/>
</dbReference>
<keyword evidence="3" id="KW-0349">Heme</keyword>
<comment type="similarity">
    <text evidence="2">Belongs to the cytochrome P450 family.</text>
</comment>
<protein>
    <recommendedName>
        <fullName evidence="10">Cytochrome P450</fullName>
    </recommendedName>
</protein>
<dbReference type="GO" id="GO:0004497">
    <property type="term" value="F:monooxygenase activity"/>
    <property type="evidence" value="ECO:0007669"/>
    <property type="project" value="UniProtKB-KW"/>
</dbReference>
<dbReference type="EMBL" id="JAACJM010000029">
    <property type="protein sequence ID" value="KAF5365099.1"/>
    <property type="molecule type" value="Genomic_DNA"/>
</dbReference>
<sequence>MVSRRLIAAIHGMLFWRNWSKSDGNHASLIGKLLSEMDPDNDEEIDRIKWFGFQSITAADTTMSAISTFFLAMSLYPAVKSKGQELDTVPGKGRMPTFDDRPSLPYIKAIF</sequence>
<evidence type="ECO:0000256" key="3">
    <source>
        <dbReference type="ARBA" id="ARBA00022617"/>
    </source>
</evidence>
<evidence type="ECO:0000313" key="9">
    <source>
        <dbReference type="Proteomes" id="UP000559256"/>
    </source>
</evidence>
<dbReference type="InterPro" id="IPR001128">
    <property type="entry name" value="Cyt_P450"/>
</dbReference>
<comment type="cofactor">
    <cofactor evidence="1">
        <name>heme</name>
        <dbReference type="ChEBI" id="CHEBI:30413"/>
    </cofactor>
</comment>
<dbReference type="AlphaFoldDB" id="A0A8H5GHX2"/>
<evidence type="ECO:0000256" key="2">
    <source>
        <dbReference type="ARBA" id="ARBA00010617"/>
    </source>
</evidence>
<dbReference type="Gene3D" id="1.10.630.10">
    <property type="entry name" value="Cytochrome P450"/>
    <property type="match status" value="1"/>
</dbReference>
<organism evidence="8 9">
    <name type="scientific">Tetrapyrgos nigripes</name>
    <dbReference type="NCBI Taxonomy" id="182062"/>
    <lineage>
        <taxon>Eukaryota</taxon>
        <taxon>Fungi</taxon>
        <taxon>Dikarya</taxon>
        <taxon>Basidiomycota</taxon>
        <taxon>Agaricomycotina</taxon>
        <taxon>Agaricomycetes</taxon>
        <taxon>Agaricomycetidae</taxon>
        <taxon>Agaricales</taxon>
        <taxon>Marasmiineae</taxon>
        <taxon>Marasmiaceae</taxon>
        <taxon>Tetrapyrgos</taxon>
    </lineage>
</organism>
<evidence type="ECO:0000256" key="5">
    <source>
        <dbReference type="ARBA" id="ARBA00023002"/>
    </source>
</evidence>
<dbReference type="InterPro" id="IPR036396">
    <property type="entry name" value="Cyt_P450_sf"/>
</dbReference>
<dbReference type="OrthoDB" id="3934656at2759"/>
<evidence type="ECO:0000256" key="4">
    <source>
        <dbReference type="ARBA" id="ARBA00022723"/>
    </source>
</evidence>
<gene>
    <name evidence="8" type="ORF">D9758_011007</name>
</gene>
<name>A0A8H5GHX2_9AGAR</name>
<evidence type="ECO:0000256" key="6">
    <source>
        <dbReference type="ARBA" id="ARBA00023004"/>
    </source>
</evidence>
<evidence type="ECO:0008006" key="10">
    <source>
        <dbReference type="Google" id="ProtNLM"/>
    </source>
</evidence>
<evidence type="ECO:0000256" key="7">
    <source>
        <dbReference type="ARBA" id="ARBA00023033"/>
    </source>
</evidence>
<dbReference type="GO" id="GO:0020037">
    <property type="term" value="F:heme binding"/>
    <property type="evidence" value="ECO:0007669"/>
    <property type="project" value="InterPro"/>
</dbReference>
<dbReference type="PANTHER" id="PTHR46300">
    <property type="entry name" value="P450, PUTATIVE (EUROFUNG)-RELATED-RELATED"/>
    <property type="match status" value="1"/>
</dbReference>
<dbReference type="Proteomes" id="UP000559256">
    <property type="component" value="Unassembled WGS sequence"/>
</dbReference>
<dbReference type="InterPro" id="IPR050364">
    <property type="entry name" value="Cytochrome_P450_fung"/>
</dbReference>
<keyword evidence="6" id="KW-0408">Iron</keyword>
<dbReference type="Pfam" id="PF00067">
    <property type="entry name" value="p450"/>
    <property type="match status" value="1"/>
</dbReference>
<keyword evidence="5" id="KW-0560">Oxidoreductase</keyword>
<reference evidence="8 9" key="1">
    <citation type="journal article" date="2020" name="ISME J.">
        <title>Uncovering the hidden diversity of litter-decomposition mechanisms in mushroom-forming fungi.</title>
        <authorList>
            <person name="Floudas D."/>
            <person name="Bentzer J."/>
            <person name="Ahren D."/>
            <person name="Johansson T."/>
            <person name="Persson P."/>
            <person name="Tunlid A."/>
        </authorList>
    </citation>
    <scope>NUCLEOTIDE SEQUENCE [LARGE SCALE GENOMIC DNA]</scope>
    <source>
        <strain evidence="8 9">CBS 291.85</strain>
    </source>
</reference>
<dbReference type="GO" id="GO:0016705">
    <property type="term" value="F:oxidoreductase activity, acting on paired donors, with incorporation or reduction of molecular oxygen"/>
    <property type="evidence" value="ECO:0007669"/>
    <property type="project" value="InterPro"/>
</dbReference>
<dbReference type="PANTHER" id="PTHR46300:SF7">
    <property type="entry name" value="P450, PUTATIVE (EUROFUNG)-RELATED"/>
    <property type="match status" value="1"/>
</dbReference>